<feature type="chain" id="PRO_5045009695" description="Peptide hydrolase" evidence="3">
    <location>
        <begin position="25"/>
        <end position="375"/>
    </location>
</feature>
<dbReference type="Gene3D" id="3.40.630.10">
    <property type="entry name" value="Zn peptidases"/>
    <property type="match status" value="1"/>
</dbReference>
<evidence type="ECO:0000313" key="5">
    <source>
        <dbReference type="EMBL" id="KAL1839181.1"/>
    </source>
</evidence>
<comment type="caution">
    <text evidence="5">The sequence shown here is derived from an EMBL/GenBank/DDBJ whole genome shotgun (WGS) entry which is preliminary data.</text>
</comment>
<keyword evidence="3" id="KW-0732">Signal</keyword>
<dbReference type="InterPro" id="IPR037457">
    <property type="entry name" value="M28_QC"/>
</dbReference>
<organism evidence="5 6">
    <name type="scientific">Humicola insolens</name>
    <name type="common">Soft-rot fungus</name>
    <dbReference type="NCBI Taxonomy" id="85995"/>
    <lineage>
        <taxon>Eukaryota</taxon>
        <taxon>Fungi</taxon>
        <taxon>Dikarya</taxon>
        <taxon>Ascomycota</taxon>
        <taxon>Pezizomycotina</taxon>
        <taxon>Sordariomycetes</taxon>
        <taxon>Sordariomycetidae</taxon>
        <taxon>Sordariales</taxon>
        <taxon>Chaetomiaceae</taxon>
        <taxon>Mycothermus</taxon>
    </lineage>
</organism>
<keyword evidence="3" id="KW-0645">Protease</keyword>
<feature type="domain" description="Peptidase M28" evidence="4">
    <location>
        <begin position="125"/>
        <end position="358"/>
    </location>
</feature>
<comment type="similarity">
    <text evidence="3">Belongs to the peptidase M28 family.</text>
</comment>
<evidence type="ECO:0000256" key="2">
    <source>
        <dbReference type="ARBA" id="ARBA00023315"/>
    </source>
</evidence>
<keyword evidence="3" id="KW-0479">Metal-binding</keyword>
<evidence type="ECO:0000259" key="4">
    <source>
        <dbReference type="Pfam" id="PF04389"/>
    </source>
</evidence>
<dbReference type="Pfam" id="PF04389">
    <property type="entry name" value="Peptidase_M28"/>
    <property type="match status" value="1"/>
</dbReference>
<dbReference type="Proteomes" id="UP001583172">
    <property type="component" value="Unassembled WGS sequence"/>
</dbReference>
<dbReference type="SUPFAM" id="SSF53187">
    <property type="entry name" value="Zn-dependent exopeptidases"/>
    <property type="match status" value="1"/>
</dbReference>
<dbReference type="CDD" id="cd03880">
    <property type="entry name" value="M28_QC_like"/>
    <property type="match status" value="1"/>
</dbReference>
<keyword evidence="2" id="KW-0012">Acyltransferase</keyword>
<protein>
    <recommendedName>
        <fullName evidence="3">Peptide hydrolase</fullName>
        <ecNumber evidence="3">3.4.-.-</ecNumber>
    </recommendedName>
</protein>
<keyword evidence="3" id="KW-0378">Hydrolase</keyword>
<proteinExistence type="inferred from homology"/>
<dbReference type="EC" id="3.4.-.-" evidence="3"/>
<evidence type="ECO:0000313" key="6">
    <source>
        <dbReference type="Proteomes" id="UP001583172"/>
    </source>
</evidence>
<sequence length="375" mass="41646">MRPTPFPAFLLSLLASFASPGADAYTPLSTSLLKSLPQPKTSDYDITSGSLLAPLLIPRVPGTEGQLRAQSHLADFFRTHLPQWELLWQNSTSTTPATGSTQVPFANLILRREPPWTKRRGPGEAGYLTLVAHYDSKREPEGFVGATDSAAPCAVLMDVARAVEGYLVRKWKHEEEEEEKKAGKGPGRLSWQGVQILFLDGEEAFVSWTDTDSLSLAEEWESTTYPAMSTFKNPLQQISLFVLLDLLGAKHPQIPSYFQNTHWAYQRMSVLEGRLRELGLLESEKGPKPFLPEGGKLATSFNGRSFVGDDHVPFMMRGAPVLHLIPAPFPDVWHTMEDDGEHLDIATVKDWARIVTAFTLEWMDVQNSEPMGDGA</sequence>
<name>A0ABR3VBS9_HUMIN</name>
<dbReference type="PANTHER" id="PTHR12283:SF2">
    <property type="entry name" value="PEPTIDE HYDROLASE"/>
    <property type="match status" value="1"/>
</dbReference>
<accession>A0ABR3VBS9</accession>
<keyword evidence="6" id="KW-1185">Reference proteome</keyword>
<dbReference type="InterPro" id="IPR007484">
    <property type="entry name" value="Peptidase_M28"/>
</dbReference>
<keyword evidence="1" id="KW-0808">Transferase</keyword>
<feature type="signal peptide" evidence="3">
    <location>
        <begin position="1"/>
        <end position="24"/>
    </location>
</feature>
<dbReference type="InterPro" id="IPR040234">
    <property type="entry name" value="QC/QCL"/>
</dbReference>
<evidence type="ECO:0000256" key="1">
    <source>
        <dbReference type="ARBA" id="ARBA00022679"/>
    </source>
</evidence>
<keyword evidence="3" id="KW-0862">Zinc</keyword>
<dbReference type="EMBL" id="JAZGSY010000171">
    <property type="protein sequence ID" value="KAL1839181.1"/>
    <property type="molecule type" value="Genomic_DNA"/>
</dbReference>
<evidence type="ECO:0000256" key="3">
    <source>
        <dbReference type="RuleBase" id="RU361240"/>
    </source>
</evidence>
<gene>
    <name evidence="5" type="ORF">VTJ49DRAFT_1800</name>
</gene>
<dbReference type="PANTHER" id="PTHR12283">
    <property type="entry name" value="GLUTAMINYL-PEPTIDE CYCLOTRANSFERASE"/>
    <property type="match status" value="1"/>
</dbReference>
<reference evidence="5 6" key="1">
    <citation type="journal article" date="2024" name="Commun. Biol.">
        <title>Comparative genomic analysis of thermophilic fungi reveals convergent evolutionary adaptations and gene losses.</title>
        <authorList>
            <person name="Steindorff A.S."/>
            <person name="Aguilar-Pontes M.V."/>
            <person name="Robinson A.J."/>
            <person name="Andreopoulos B."/>
            <person name="LaButti K."/>
            <person name="Kuo A."/>
            <person name="Mondo S."/>
            <person name="Riley R."/>
            <person name="Otillar R."/>
            <person name="Haridas S."/>
            <person name="Lipzen A."/>
            <person name="Grimwood J."/>
            <person name="Schmutz J."/>
            <person name="Clum A."/>
            <person name="Reid I.D."/>
            <person name="Moisan M.C."/>
            <person name="Butler G."/>
            <person name="Nguyen T.T.M."/>
            <person name="Dewar K."/>
            <person name="Conant G."/>
            <person name="Drula E."/>
            <person name="Henrissat B."/>
            <person name="Hansel C."/>
            <person name="Singer S."/>
            <person name="Hutchinson M.I."/>
            <person name="de Vries R.P."/>
            <person name="Natvig D.O."/>
            <person name="Powell A.J."/>
            <person name="Tsang A."/>
            <person name="Grigoriev I.V."/>
        </authorList>
    </citation>
    <scope>NUCLEOTIDE SEQUENCE [LARGE SCALE GENOMIC DNA]</scope>
    <source>
        <strain evidence="5 6">CBS 620.91</strain>
    </source>
</reference>